<feature type="compositionally biased region" description="Low complexity" evidence="1">
    <location>
        <begin position="1"/>
        <end position="15"/>
    </location>
</feature>
<feature type="compositionally biased region" description="Acidic residues" evidence="1">
    <location>
        <begin position="16"/>
        <end position="28"/>
    </location>
</feature>
<evidence type="ECO:0000256" key="1">
    <source>
        <dbReference type="SAM" id="MobiDB-lite"/>
    </source>
</evidence>
<name>A0A9K3DA80_9EUKA</name>
<sequence>MTEYSSEFSTDSESYSVEESDNGADQDYFDPLPAHAFELDFDIQTSDHFENFFRSASGVLAFEYEINNLDRQAEELDAILNAP</sequence>
<evidence type="ECO:0000313" key="2">
    <source>
        <dbReference type="EMBL" id="GIQ91205.1"/>
    </source>
</evidence>
<protein>
    <submittedName>
        <fullName evidence="2">Uncharacterized protein</fullName>
    </submittedName>
</protein>
<feature type="non-terminal residue" evidence="2">
    <location>
        <position position="83"/>
    </location>
</feature>
<reference evidence="2 3" key="1">
    <citation type="journal article" date="2018" name="PLoS ONE">
        <title>The draft genome of Kipferlia bialata reveals reductive genome evolution in fornicate parasites.</title>
        <authorList>
            <person name="Tanifuji G."/>
            <person name="Takabayashi S."/>
            <person name="Kume K."/>
            <person name="Takagi M."/>
            <person name="Nakayama T."/>
            <person name="Kamikawa R."/>
            <person name="Inagaki Y."/>
            <person name="Hashimoto T."/>
        </authorList>
    </citation>
    <scope>NUCLEOTIDE SEQUENCE [LARGE SCALE GENOMIC DNA]</scope>
    <source>
        <strain evidence="2">NY0173</strain>
    </source>
</reference>
<keyword evidence="3" id="KW-1185">Reference proteome</keyword>
<comment type="caution">
    <text evidence="2">The sequence shown here is derived from an EMBL/GenBank/DDBJ whole genome shotgun (WGS) entry which is preliminary data.</text>
</comment>
<accession>A0A9K3DA80</accession>
<proteinExistence type="predicted"/>
<gene>
    <name evidence="2" type="ORF">KIPB_014354</name>
</gene>
<dbReference type="EMBL" id="BDIP01007322">
    <property type="protein sequence ID" value="GIQ91205.1"/>
    <property type="molecule type" value="Genomic_DNA"/>
</dbReference>
<feature type="region of interest" description="Disordered" evidence="1">
    <location>
        <begin position="1"/>
        <end position="29"/>
    </location>
</feature>
<dbReference type="Proteomes" id="UP000265618">
    <property type="component" value="Unassembled WGS sequence"/>
</dbReference>
<evidence type="ECO:0000313" key="3">
    <source>
        <dbReference type="Proteomes" id="UP000265618"/>
    </source>
</evidence>
<organism evidence="2 3">
    <name type="scientific">Kipferlia bialata</name>
    <dbReference type="NCBI Taxonomy" id="797122"/>
    <lineage>
        <taxon>Eukaryota</taxon>
        <taxon>Metamonada</taxon>
        <taxon>Carpediemonas-like organisms</taxon>
        <taxon>Kipferlia</taxon>
    </lineage>
</organism>
<dbReference type="AlphaFoldDB" id="A0A9K3DA80"/>